<reference evidence="1 2" key="1">
    <citation type="journal article" date="2019" name="Sci. Rep.">
        <title>A high-quality genome of Eragrostis curvula grass provides insights into Poaceae evolution and supports new strategies to enhance forage quality.</title>
        <authorList>
            <person name="Carballo J."/>
            <person name="Santos B.A.C.M."/>
            <person name="Zappacosta D."/>
            <person name="Garbus I."/>
            <person name="Selva J.P."/>
            <person name="Gallo C.A."/>
            <person name="Diaz A."/>
            <person name="Albertini E."/>
            <person name="Caccamo M."/>
            <person name="Echenique V."/>
        </authorList>
    </citation>
    <scope>NUCLEOTIDE SEQUENCE [LARGE SCALE GENOMIC DNA]</scope>
    <source>
        <strain evidence="2">cv. Victoria</strain>
        <tissue evidence="1">Leaf</tissue>
    </source>
</reference>
<gene>
    <name evidence="1" type="ORF">EJB05_47129</name>
</gene>
<dbReference type="AlphaFoldDB" id="A0A5J9T6P6"/>
<accession>A0A5J9T6P6</accession>
<keyword evidence="2" id="KW-1185">Reference proteome</keyword>
<comment type="caution">
    <text evidence="1">The sequence shown here is derived from an EMBL/GenBank/DDBJ whole genome shotgun (WGS) entry which is preliminary data.</text>
</comment>
<organism evidence="1 2">
    <name type="scientific">Eragrostis curvula</name>
    <name type="common">weeping love grass</name>
    <dbReference type="NCBI Taxonomy" id="38414"/>
    <lineage>
        <taxon>Eukaryota</taxon>
        <taxon>Viridiplantae</taxon>
        <taxon>Streptophyta</taxon>
        <taxon>Embryophyta</taxon>
        <taxon>Tracheophyta</taxon>
        <taxon>Spermatophyta</taxon>
        <taxon>Magnoliopsida</taxon>
        <taxon>Liliopsida</taxon>
        <taxon>Poales</taxon>
        <taxon>Poaceae</taxon>
        <taxon>PACMAD clade</taxon>
        <taxon>Chloridoideae</taxon>
        <taxon>Eragrostideae</taxon>
        <taxon>Eragrostidinae</taxon>
        <taxon>Eragrostis</taxon>
    </lineage>
</organism>
<evidence type="ECO:0000313" key="1">
    <source>
        <dbReference type="EMBL" id="TVU07089.1"/>
    </source>
</evidence>
<dbReference type="EMBL" id="RWGY01000045">
    <property type="protein sequence ID" value="TVU07089.1"/>
    <property type="molecule type" value="Genomic_DNA"/>
</dbReference>
<sequence>MVVALAMVDSMEEVLVGVAFAPIPTFNVADLSPFFGSEESRTTPFQEGEDDEDIPVIHNEDAFVDMPLVTPGTITPCPTPVSHEATRVGPITRSRAKKIQQEVNPFLASHTLNIDENYVLPKSRTLLLLRFTHEDTSMGNMDDANGYTEDIKNVAQDKHGYKLLTQGYVTEESTCHPSLYQSVTNNCTKYTCLER</sequence>
<evidence type="ECO:0000313" key="2">
    <source>
        <dbReference type="Proteomes" id="UP000324897"/>
    </source>
</evidence>
<protein>
    <submittedName>
        <fullName evidence="1">Uncharacterized protein</fullName>
    </submittedName>
</protein>
<name>A0A5J9T6P6_9POAL</name>
<feature type="non-terminal residue" evidence="1">
    <location>
        <position position="1"/>
    </location>
</feature>
<dbReference type="Proteomes" id="UP000324897">
    <property type="component" value="Unassembled WGS sequence"/>
</dbReference>
<dbReference type="OrthoDB" id="632669at2759"/>
<proteinExistence type="predicted"/>
<dbReference type="Gramene" id="TVU07089">
    <property type="protein sequence ID" value="TVU07089"/>
    <property type="gene ID" value="EJB05_47129"/>
</dbReference>